<organism evidence="4 5">
    <name type="scientific">Amborella trichopoda</name>
    <dbReference type="NCBI Taxonomy" id="13333"/>
    <lineage>
        <taxon>Eukaryota</taxon>
        <taxon>Viridiplantae</taxon>
        <taxon>Streptophyta</taxon>
        <taxon>Embryophyta</taxon>
        <taxon>Tracheophyta</taxon>
        <taxon>Spermatophyta</taxon>
        <taxon>Magnoliopsida</taxon>
        <taxon>Amborellales</taxon>
        <taxon>Amborellaceae</taxon>
        <taxon>Amborella</taxon>
    </lineage>
</organism>
<proteinExistence type="predicted"/>
<gene>
    <name evidence="4" type="ORF">AMTR_s01859p00006880</name>
</gene>
<dbReference type="HOGENOM" id="CLU_002706_21_2_1"/>
<evidence type="ECO:0000256" key="1">
    <source>
        <dbReference type="ARBA" id="ARBA00022737"/>
    </source>
</evidence>
<feature type="non-terminal residue" evidence="4">
    <location>
        <position position="190"/>
    </location>
</feature>
<evidence type="ECO:0000313" key="5">
    <source>
        <dbReference type="Proteomes" id="UP000017836"/>
    </source>
</evidence>
<feature type="region of interest" description="Disordered" evidence="3">
    <location>
        <begin position="1"/>
        <end position="32"/>
    </location>
</feature>
<dbReference type="InterPro" id="IPR011990">
    <property type="entry name" value="TPR-like_helical_dom_sf"/>
</dbReference>
<dbReference type="FunFam" id="1.25.40.10:FF:000470">
    <property type="entry name" value="Pentatricopeptide repeat-containing protein At5g66520"/>
    <property type="match status" value="1"/>
</dbReference>
<dbReference type="eggNOG" id="KOG4197">
    <property type="taxonomic scope" value="Eukaryota"/>
</dbReference>
<feature type="compositionally biased region" description="Low complexity" evidence="3">
    <location>
        <begin position="14"/>
        <end position="30"/>
    </location>
</feature>
<dbReference type="Gene3D" id="1.25.40.10">
    <property type="entry name" value="Tetratricopeptide repeat domain"/>
    <property type="match status" value="1"/>
</dbReference>
<dbReference type="EMBL" id="KI392282">
    <property type="protein sequence ID" value="ERN18110.1"/>
    <property type="molecule type" value="Genomic_DNA"/>
</dbReference>
<dbReference type="Gramene" id="ERN18110">
    <property type="protein sequence ID" value="ERN18110"/>
    <property type="gene ID" value="AMTR_s01859p00006880"/>
</dbReference>
<dbReference type="PANTHER" id="PTHR47926">
    <property type="entry name" value="PENTATRICOPEPTIDE REPEAT-CONTAINING PROTEIN"/>
    <property type="match status" value="1"/>
</dbReference>
<dbReference type="Pfam" id="PF13041">
    <property type="entry name" value="PPR_2"/>
    <property type="match status" value="1"/>
</dbReference>
<accession>U5D7B4</accession>
<name>U5D7B4_AMBTC</name>
<protein>
    <recommendedName>
        <fullName evidence="6">Pentacotripeptide-repeat region of PRORP domain-containing protein</fullName>
    </recommendedName>
</protein>
<dbReference type="AlphaFoldDB" id="U5D7B4"/>
<evidence type="ECO:0008006" key="6">
    <source>
        <dbReference type="Google" id="ProtNLM"/>
    </source>
</evidence>
<dbReference type="GO" id="GO:0003723">
    <property type="term" value="F:RNA binding"/>
    <property type="evidence" value="ECO:0007669"/>
    <property type="project" value="InterPro"/>
</dbReference>
<dbReference type="PROSITE" id="PS51375">
    <property type="entry name" value="PPR"/>
    <property type="match status" value="1"/>
</dbReference>
<dbReference type="OMA" id="INTYANC"/>
<sequence length="190" mass="21116">MAAMATPQPKLSLSTQTNPKPNNSNSSSKQFSDHPSLILLERCKNTKQLPQIHAHLIRLGLIFHPYPLSRLLTISALSNSENALSYALKIFEQIPQPNLYMYNTIIRAHASSRSPENALLLYTEMLHQNIDPNKFTFPFLLKAIAKIPALLEGKTVHGMVLKAGLSSDAFVQNSLIHFYANCGNLADSHL</sequence>
<keyword evidence="1" id="KW-0677">Repeat</keyword>
<evidence type="ECO:0000256" key="2">
    <source>
        <dbReference type="PROSITE-ProRule" id="PRU00708"/>
    </source>
</evidence>
<dbReference type="NCBIfam" id="TIGR00756">
    <property type="entry name" value="PPR"/>
    <property type="match status" value="1"/>
</dbReference>
<dbReference type="Proteomes" id="UP000017836">
    <property type="component" value="Unassembled WGS sequence"/>
</dbReference>
<reference evidence="5" key="1">
    <citation type="journal article" date="2013" name="Science">
        <title>The Amborella genome and the evolution of flowering plants.</title>
        <authorList>
            <consortium name="Amborella Genome Project"/>
        </authorList>
    </citation>
    <scope>NUCLEOTIDE SEQUENCE [LARGE SCALE GENOMIC DNA]</scope>
</reference>
<dbReference type="GO" id="GO:0009451">
    <property type="term" value="P:RNA modification"/>
    <property type="evidence" value="ECO:0007669"/>
    <property type="project" value="InterPro"/>
</dbReference>
<keyword evidence="5" id="KW-1185">Reference proteome</keyword>
<dbReference type="InterPro" id="IPR002885">
    <property type="entry name" value="PPR_rpt"/>
</dbReference>
<feature type="repeat" description="PPR" evidence="2">
    <location>
        <begin position="98"/>
        <end position="132"/>
    </location>
</feature>
<dbReference type="InterPro" id="IPR046960">
    <property type="entry name" value="PPR_At4g14850-like_plant"/>
</dbReference>
<evidence type="ECO:0000256" key="3">
    <source>
        <dbReference type="SAM" id="MobiDB-lite"/>
    </source>
</evidence>
<evidence type="ECO:0000313" key="4">
    <source>
        <dbReference type="EMBL" id="ERN18110.1"/>
    </source>
</evidence>